<dbReference type="EMBL" id="CP097508">
    <property type="protein sequence ID" value="URE08856.1"/>
    <property type="molecule type" value="Genomic_DNA"/>
</dbReference>
<sequence>MVHTSVAKIRSFCDRLLYGLHKSFLFFFTFLGYIFINYR</sequence>
<name>A0A9E7K904_9LILI</name>
<keyword evidence="1" id="KW-1133">Transmembrane helix</keyword>
<gene>
    <name evidence="2" type="ORF">MUK42_29407</name>
</gene>
<proteinExistence type="predicted"/>
<keyword evidence="1" id="KW-0812">Transmembrane</keyword>
<reference evidence="2" key="1">
    <citation type="submission" date="2022-05" db="EMBL/GenBank/DDBJ databases">
        <title>The Musa troglodytarum L. genome provides insights into the mechanism of non-climacteric behaviour and enrichment of carotenoids.</title>
        <authorList>
            <person name="Wang J."/>
        </authorList>
    </citation>
    <scope>NUCLEOTIDE SEQUENCE</scope>
    <source>
        <tissue evidence="2">Leaf</tissue>
    </source>
</reference>
<evidence type="ECO:0000256" key="1">
    <source>
        <dbReference type="SAM" id="Phobius"/>
    </source>
</evidence>
<dbReference type="Proteomes" id="UP001055439">
    <property type="component" value="Chromosome 6"/>
</dbReference>
<organism evidence="2 3">
    <name type="scientific">Musa troglodytarum</name>
    <name type="common">fe'i banana</name>
    <dbReference type="NCBI Taxonomy" id="320322"/>
    <lineage>
        <taxon>Eukaryota</taxon>
        <taxon>Viridiplantae</taxon>
        <taxon>Streptophyta</taxon>
        <taxon>Embryophyta</taxon>
        <taxon>Tracheophyta</taxon>
        <taxon>Spermatophyta</taxon>
        <taxon>Magnoliopsida</taxon>
        <taxon>Liliopsida</taxon>
        <taxon>Zingiberales</taxon>
        <taxon>Musaceae</taxon>
        <taxon>Musa</taxon>
    </lineage>
</organism>
<keyword evidence="3" id="KW-1185">Reference proteome</keyword>
<accession>A0A9E7K904</accession>
<evidence type="ECO:0000313" key="3">
    <source>
        <dbReference type="Proteomes" id="UP001055439"/>
    </source>
</evidence>
<feature type="transmembrane region" description="Helical" evidence="1">
    <location>
        <begin position="16"/>
        <end position="36"/>
    </location>
</feature>
<protein>
    <submittedName>
        <fullName evidence="2">Uncharacterized protein</fullName>
    </submittedName>
</protein>
<keyword evidence="1" id="KW-0472">Membrane</keyword>
<evidence type="ECO:0000313" key="2">
    <source>
        <dbReference type="EMBL" id="URE08856.1"/>
    </source>
</evidence>
<dbReference type="AlphaFoldDB" id="A0A9E7K904"/>